<feature type="transmembrane region" description="Helical" evidence="2">
    <location>
        <begin position="260"/>
        <end position="280"/>
    </location>
</feature>
<dbReference type="EMBL" id="LNSV01000028">
    <property type="protein sequence ID" value="KUH38325.1"/>
    <property type="molecule type" value="Genomic_DNA"/>
</dbReference>
<feature type="transmembrane region" description="Helical" evidence="2">
    <location>
        <begin position="213"/>
        <end position="229"/>
    </location>
</feature>
<keyword evidence="4" id="KW-1185">Reference proteome</keyword>
<keyword evidence="2" id="KW-0472">Membrane</keyword>
<name>A0A100Y625_9ACTN</name>
<feature type="transmembrane region" description="Helical" evidence="2">
    <location>
        <begin position="317"/>
        <end position="335"/>
    </location>
</feature>
<feature type="transmembrane region" description="Helical" evidence="2">
    <location>
        <begin position="415"/>
        <end position="437"/>
    </location>
</feature>
<feature type="compositionally biased region" description="Low complexity" evidence="1">
    <location>
        <begin position="1"/>
        <end position="16"/>
    </location>
</feature>
<evidence type="ECO:0000256" key="1">
    <source>
        <dbReference type="SAM" id="MobiDB-lite"/>
    </source>
</evidence>
<organism evidence="3 4">
    <name type="scientific">Streptomyces kanasensis</name>
    <dbReference type="NCBI Taxonomy" id="936756"/>
    <lineage>
        <taxon>Bacteria</taxon>
        <taxon>Bacillati</taxon>
        <taxon>Actinomycetota</taxon>
        <taxon>Actinomycetes</taxon>
        <taxon>Kitasatosporales</taxon>
        <taxon>Streptomycetaceae</taxon>
        <taxon>Streptomyces</taxon>
    </lineage>
</organism>
<feature type="region of interest" description="Disordered" evidence="1">
    <location>
        <begin position="1"/>
        <end position="24"/>
    </location>
</feature>
<dbReference type="STRING" id="936756.ATE80_13510"/>
<feature type="transmembrane region" description="Helical" evidence="2">
    <location>
        <begin position="180"/>
        <end position="201"/>
    </location>
</feature>
<keyword evidence="2" id="KW-0812">Transmembrane</keyword>
<feature type="transmembrane region" description="Helical" evidence="2">
    <location>
        <begin position="474"/>
        <end position="493"/>
    </location>
</feature>
<keyword evidence="2" id="KW-1133">Transmembrane helix</keyword>
<reference evidence="3 4" key="1">
    <citation type="submission" date="2015-11" db="EMBL/GenBank/DDBJ databases">
        <title>Genome-wide analysis reveals the secondary metabolome in Streptomyces kanasensis ZX01.</title>
        <authorList>
            <person name="Zhang G."/>
            <person name="Han L."/>
            <person name="Feng J."/>
            <person name="Zhang X."/>
        </authorList>
    </citation>
    <scope>NUCLEOTIDE SEQUENCE [LARGE SCALE GENOMIC DNA]</scope>
    <source>
        <strain evidence="3 4">ZX01</strain>
    </source>
</reference>
<feature type="transmembrane region" description="Helical" evidence="2">
    <location>
        <begin position="364"/>
        <end position="386"/>
    </location>
</feature>
<comment type="caution">
    <text evidence="3">The sequence shown here is derived from an EMBL/GenBank/DDBJ whole genome shotgun (WGS) entry which is preliminary data.</text>
</comment>
<feature type="transmembrane region" description="Helical" evidence="2">
    <location>
        <begin position="103"/>
        <end position="127"/>
    </location>
</feature>
<evidence type="ECO:0000313" key="3">
    <source>
        <dbReference type="EMBL" id="KUH38325.1"/>
    </source>
</evidence>
<gene>
    <name evidence="3" type="ORF">ATE80_13510</name>
</gene>
<feature type="transmembrane region" description="Helical" evidence="2">
    <location>
        <begin position="44"/>
        <end position="64"/>
    </location>
</feature>
<accession>A0A100Y625</accession>
<evidence type="ECO:0000256" key="2">
    <source>
        <dbReference type="SAM" id="Phobius"/>
    </source>
</evidence>
<protein>
    <submittedName>
        <fullName evidence="3">ABC transporter permease</fullName>
    </submittedName>
</protein>
<feature type="transmembrane region" description="Helical" evidence="2">
    <location>
        <begin position="517"/>
        <end position="539"/>
    </location>
</feature>
<dbReference type="Proteomes" id="UP000054011">
    <property type="component" value="Unassembled WGS sequence"/>
</dbReference>
<proteinExistence type="predicted"/>
<sequence>MNTATTATTATSTPASGNTRGDGGARHLAGTGALLRLALRRDRVMLPVWVLVLGTMVVSGAGSIEALYGTAAERAEVAASMTANSSLRSMYGPVFGDSTGALVAWRFGVFAAVLAAVMSLVVVVRHTREEEETGRQELLSAAMVGRRAPLTAALLAALVGNTALALVITAGLAGRGAGSALALGLAVGLTGMVFATTAAITAQLTEGARLAKGLAAAVLGAAFVLRAAGDAGSADGGSVLTWLSPVGWAENVRAFAGDRWWVLLLPVAAVLVQGAAAYGLTGRRDIGMSFLPSRPGPAEGRLATAGALAWRLQRGGLAGWTVGFLVAGLVFGGMVEGAADLVGDNEQARAIFQRMGGAQAVSDAFLAALLGMFGMVASLYAVGSVLRLHGEETSQRAEPVLAGAVGRLRWAAGHLVVAFAGAVVLLFAAGLGMYLSYGRDFGAVMGAAAVQLPAVWLLGGVAVLLYGAAPKAAVAAWGVAGLSLAIGWIGPALDLPRAVLDLSPFGHLPKLPGADMAWPPVLVLLAGAALLVAAGLAGLRRRDLVTG</sequence>
<dbReference type="AlphaFoldDB" id="A0A100Y625"/>
<evidence type="ECO:0000313" key="4">
    <source>
        <dbReference type="Proteomes" id="UP000054011"/>
    </source>
</evidence>
<feature type="transmembrane region" description="Helical" evidence="2">
    <location>
        <begin position="443"/>
        <end position="467"/>
    </location>
</feature>
<feature type="transmembrane region" description="Helical" evidence="2">
    <location>
        <begin position="148"/>
        <end position="174"/>
    </location>
</feature>